<dbReference type="FunFam" id="2.40.50.140:FF:000340">
    <property type="entry name" value="Unplaced genomic scaffold supercont1.162, whole genome shotgun sequence"/>
    <property type="match status" value="1"/>
</dbReference>
<comment type="function">
    <text evidence="9">Essential for the generation of mature 18S rRNA, specifically necessary for cleavages at sites A0, 1 and 2 of the 47S precursor. Directly interacts with U3 snoRNA.</text>
</comment>
<evidence type="ECO:0000259" key="14">
    <source>
        <dbReference type="PROSITE" id="PS50126"/>
    </source>
</evidence>
<dbReference type="FunFam" id="2.40.50.140:FF:000103">
    <property type="entry name" value="protein RRP5 homolog"/>
    <property type="match status" value="2"/>
</dbReference>
<evidence type="ECO:0000256" key="3">
    <source>
        <dbReference type="ARBA" id="ARBA00022552"/>
    </source>
</evidence>
<dbReference type="Proteomes" id="UP000504632">
    <property type="component" value="Chromosome 7"/>
</dbReference>
<dbReference type="InterPro" id="IPR048058">
    <property type="entry name" value="Rrp5_S1_rpt_hs11_sc8"/>
</dbReference>
<dbReference type="CDD" id="cd04461">
    <property type="entry name" value="S1_Rrp5_repeat_hs8_sc7"/>
    <property type="match status" value="1"/>
</dbReference>
<feature type="domain" description="S1 motif" evidence="14">
    <location>
        <begin position="630"/>
        <end position="701"/>
    </location>
</feature>
<dbReference type="SMART" id="SM00386">
    <property type="entry name" value="HAT"/>
    <property type="match status" value="7"/>
</dbReference>
<feature type="compositionally biased region" description="Basic and acidic residues" evidence="13">
    <location>
        <begin position="1406"/>
        <end position="1417"/>
    </location>
</feature>
<dbReference type="InterPro" id="IPR045209">
    <property type="entry name" value="Rrp5"/>
</dbReference>
<feature type="compositionally biased region" description="Basic and acidic residues" evidence="13">
    <location>
        <begin position="1498"/>
        <end position="1518"/>
    </location>
</feature>
<feature type="domain" description="S1 motif" evidence="14">
    <location>
        <begin position="723"/>
        <end position="792"/>
    </location>
</feature>
<dbReference type="InterPro" id="IPR003107">
    <property type="entry name" value="HAT"/>
</dbReference>
<feature type="domain" description="S1 motif" evidence="14">
    <location>
        <begin position="1011"/>
        <end position="1082"/>
    </location>
</feature>
<keyword evidence="4" id="KW-0597">Phosphoprotein</keyword>
<dbReference type="InterPro" id="IPR003029">
    <property type="entry name" value="S1_domain"/>
</dbReference>
<proteinExistence type="predicted"/>
<keyword evidence="8" id="KW-0539">Nucleus</keyword>
<dbReference type="RefSeq" id="XP_030636412.1">
    <property type="nucleotide sequence ID" value="XM_030780552.1"/>
</dbReference>
<dbReference type="PANTHER" id="PTHR23270:SF10">
    <property type="entry name" value="PROTEIN RRP5 HOMOLOG"/>
    <property type="match status" value="1"/>
</dbReference>
<evidence type="ECO:0000256" key="8">
    <source>
        <dbReference type="ARBA" id="ARBA00023242"/>
    </source>
</evidence>
<accession>A0A6J2VWH8</accession>
<dbReference type="PANTHER" id="PTHR23270">
    <property type="entry name" value="PROGRAMMED CELL DEATH PROTEIN 11 PRE-RRNA PROCESSING PROTEIN RRP5"/>
    <property type="match status" value="1"/>
</dbReference>
<dbReference type="InParanoid" id="A0A6J2VWH8"/>
<dbReference type="InterPro" id="IPR048059">
    <property type="entry name" value="Rrp5_S1_rpt_hs1_sc1"/>
</dbReference>
<dbReference type="SMART" id="SM00316">
    <property type="entry name" value="S1"/>
    <property type="match status" value="12"/>
</dbReference>
<feature type="region of interest" description="Disordered" evidence="13">
    <location>
        <begin position="1"/>
        <end position="23"/>
    </location>
</feature>
<protein>
    <recommendedName>
        <fullName evidence="11">Protein RRP5 homolog</fullName>
    </recommendedName>
    <alternativeName>
        <fullName evidence="12">Programmed cell death protein 11</fullName>
    </alternativeName>
</protein>
<evidence type="ECO:0000256" key="9">
    <source>
        <dbReference type="ARBA" id="ARBA00059726"/>
    </source>
</evidence>
<evidence type="ECO:0000313" key="16">
    <source>
        <dbReference type="RefSeq" id="XP_030636412.1"/>
    </source>
</evidence>
<feature type="domain" description="S1 motif" evidence="14">
    <location>
        <begin position="541"/>
        <end position="610"/>
    </location>
</feature>
<evidence type="ECO:0000256" key="10">
    <source>
        <dbReference type="ARBA" id="ARBA00062488"/>
    </source>
</evidence>
<dbReference type="FunFam" id="2.40.50.140:FF:000148">
    <property type="entry name" value="protein RRP5 homolog isoform X1"/>
    <property type="match status" value="1"/>
</dbReference>
<dbReference type="Gene3D" id="1.25.40.10">
    <property type="entry name" value="Tetratricopeptide repeat domain"/>
    <property type="match status" value="1"/>
</dbReference>
<gene>
    <name evidence="16" type="primary">pdcd11</name>
</gene>
<evidence type="ECO:0000313" key="15">
    <source>
        <dbReference type="Proteomes" id="UP000504632"/>
    </source>
</evidence>
<evidence type="ECO:0000256" key="2">
    <source>
        <dbReference type="ARBA" id="ARBA00022499"/>
    </source>
</evidence>
<dbReference type="CDD" id="cd05697">
    <property type="entry name" value="S1_Rrp5_repeat_hs5"/>
    <property type="match status" value="1"/>
</dbReference>
<dbReference type="CDD" id="cd05702">
    <property type="entry name" value="S1_Rrp5_repeat_hs11_sc8"/>
    <property type="match status" value="1"/>
</dbReference>
<keyword evidence="6" id="KW-0832">Ubl conjugation</keyword>
<evidence type="ECO:0000256" key="7">
    <source>
        <dbReference type="ARBA" id="ARBA00022990"/>
    </source>
</evidence>
<keyword evidence="15" id="KW-1185">Reference proteome</keyword>
<dbReference type="InterPro" id="IPR011990">
    <property type="entry name" value="TPR-like_helical_dom_sf"/>
</dbReference>
<feature type="compositionally biased region" description="Basic and acidic residues" evidence="13">
    <location>
        <begin position="1388"/>
        <end position="1397"/>
    </location>
</feature>
<evidence type="ECO:0000256" key="13">
    <source>
        <dbReference type="SAM" id="MobiDB-lite"/>
    </source>
</evidence>
<dbReference type="FunFam" id="2.40.50.140:FF:000175">
    <property type="entry name" value="Programmed cell death 11"/>
    <property type="match status" value="1"/>
</dbReference>
<dbReference type="Pfam" id="PF00575">
    <property type="entry name" value="S1"/>
    <property type="match status" value="3"/>
</dbReference>
<dbReference type="InterPro" id="IPR057302">
    <property type="entry name" value="Rrp5_S1"/>
</dbReference>
<evidence type="ECO:0000256" key="6">
    <source>
        <dbReference type="ARBA" id="ARBA00022843"/>
    </source>
</evidence>
<dbReference type="CDD" id="cd05695">
    <property type="entry name" value="S1_Rrp5_repeat_hs3"/>
    <property type="match status" value="1"/>
</dbReference>
<feature type="domain" description="S1 motif" evidence="14">
    <location>
        <begin position="1297"/>
        <end position="1368"/>
    </location>
</feature>
<feature type="domain" description="S1 motif" evidence="14">
    <location>
        <begin position="85"/>
        <end position="173"/>
    </location>
</feature>
<dbReference type="Pfam" id="PF23459">
    <property type="entry name" value="S1_RRP5"/>
    <property type="match status" value="5"/>
</dbReference>
<evidence type="ECO:0000256" key="11">
    <source>
        <dbReference type="ARBA" id="ARBA00067510"/>
    </source>
</evidence>
<feature type="domain" description="S1 motif" evidence="14">
    <location>
        <begin position="454"/>
        <end position="521"/>
    </location>
</feature>
<feature type="domain" description="S1 motif" evidence="14">
    <location>
        <begin position="189"/>
        <end position="258"/>
    </location>
</feature>
<dbReference type="GO" id="GO:0032040">
    <property type="term" value="C:small-subunit processome"/>
    <property type="evidence" value="ECO:0007669"/>
    <property type="project" value="TreeGrafter"/>
</dbReference>
<dbReference type="GeneID" id="115817277"/>
<comment type="subunit">
    <text evidence="10">Interacts with NF-kappa-B p50/NFKB1 and NF-kappa-B p65/RELA.</text>
</comment>
<evidence type="ECO:0000256" key="12">
    <source>
        <dbReference type="ARBA" id="ARBA00080810"/>
    </source>
</evidence>
<evidence type="ECO:0000256" key="1">
    <source>
        <dbReference type="ARBA" id="ARBA00004604"/>
    </source>
</evidence>
<dbReference type="OrthoDB" id="412781at2759"/>
<dbReference type="GO" id="GO:0006364">
    <property type="term" value="P:rRNA processing"/>
    <property type="evidence" value="ECO:0007669"/>
    <property type="project" value="UniProtKB-KW"/>
</dbReference>
<feature type="region of interest" description="Disordered" evidence="13">
    <location>
        <begin position="1384"/>
        <end position="1463"/>
    </location>
</feature>
<dbReference type="CDD" id="cd05693">
    <property type="entry name" value="S1_Rrp5_repeat_hs1_sc1"/>
    <property type="match status" value="1"/>
</dbReference>
<evidence type="ECO:0000256" key="4">
    <source>
        <dbReference type="ARBA" id="ARBA00022553"/>
    </source>
</evidence>
<keyword evidence="7" id="KW-0007">Acetylation</keyword>
<feature type="region of interest" description="Disordered" evidence="13">
    <location>
        <begin position="41"/>
        <end position="62"/>
    </location>
</feature>
<dbReference type="InterPro" id="IPR055430">
    <property type="entry name" value="HAT_Syf1_CNRKL1_C"/>
</dbReference>
<comment type="subcellular location">
    <subcellularLocation>
        <location evidence="1">Nucleus</location>
        <location evidence="1">Nucleolus</location>
    </subcellularLocation>
</comment>
<dbReference type="GO" id="GO:0003723">
    <property type="term" value="F:RNA binding"/>
    <property type="evidence" value="ECO:0007669"/>
    <property type="project" value="TreeGrafter"/>
</dbReference>
<keyword evidence="3" id="KW-0698">rRNA processing</keyword>
<feature type="domain" description="S1 motif" evidence="14">
    <location>
        <begin position="1203"/>
        <end position="1271"/>
    </location>
</feature>
<sequence>MASAEEDFPRGGTSKKASRPKVASHVEVDNLFETCEPEVKTKRKAGKELDDKHAKKQKTSSKEAGLKLNAVTNVEVLHLKNVKVGTLLLGCVKSVSDFDVVVGLPSGLTGYLPITNVSDSFTKLLNEQVDNEDSVEEVFSLPHLFSPGMLIRCVVSSLESPANKSIRVKLSVNPKEVNKGLSAGSLKPGMSISGCVESIEDHGYLIDIGVGGTKAFLPKQTAKDETKTSKRDLKVGQYVTTLLEEVKNNGRVVRLSVNPTAVNQACAETQHGWTLSNLIPGLLVKAHIKKVTPHGLIVEFLSSFSGVVDFLHINANEASSYNPGDVVKARVIYIDPTSRQVGLSLRRHLLPPGGSVLDDVLSERVGEVVNGCKMTVVHHYSGATIELPDSTVAFVYKNQMKEPNEEFNPNRLLAQPEHTCRITEYSPLEQIHMATLRQSIISVPFFRYQDLKLGQIVEGTVVHLQDYGMYVKITNHIQGLVPKIHLADIVLKNPEKKFSPGQKVKCRVLSLEGTKLALTNKKTLVNSTLPLFLSFADARVGRVSHGVIVAVRDFGCIVRFYGDVKGLVLTRELSSEPVLSPQSIFYVGQVVKVKVLKCDVENSKLLLSLKDVPTGDTEDPEKPQFDFEVGKVVEATVKRKLEHGLEVSILPEEATALLPMMHLSDHVSNCRLLWEALQEGDVIANLVCLNKTAQGITLSKKPLVKAALEGGSAVREFSDIQEGMQLIGWIKNILPYGAFVDFSHRLFGLAPLAAMSDKFISSTENMFQVGQTVVAKVTNIDEEKRRFLVSLKVSDMSKSEEENAERLIRGQLERKVAMEMFSGRGDSDVLQQLSSVSVGDKLKMTVREVKQDGSVSLASDQLSEATVLAPSHNAAGVNKSPGFKVTAVVLHVDPLTSTVYVSLSPKLVGKKLTLEKDSQHEATVQYVENEFAVISLAETGHLTVISTTSHLNETFRFKAEKLAVGRTLAATVTDLSSEGLGGLPLVTWDFDVKRARTISGSKGVKHKYKVGDVVTGAVKSIKPLNVLVTLPGEVTGSVHVTEVQTSPKVGSFPTSSLKVGSKVKARVIGGREVRSHKFLPISHPNFKVSIPELSLLPSKLEKKANLKSLDENPKLDDFQPGEQVICYVSTFRDETKCLEVCVTPDIIGTVELLAMVSDHKAAKRPQKLYKQGQALQAKVIGVSPNTPPRLFLSLTGMHKVEPGVVTLGMVRKIIPNVGLLVKLPFRSVGMVCIADLADFYTEKPLEQYKEGQIVKCCVVAEDKDKFSVSLRPSRTHPGMGLPVRDAEILSVTDLKVGQVIRGYLKSVGDQGIFIWLSRTVTGRVQFQHASNFFAHDPSVYKEHISQNALLTAKVLSVDEKNQVQLSLLPEDTGKPDVLPETLKLPLRLRGEEKEKRDKVAKKRKMKDSPKKEEPSEKKMKKTKKSKADGNDSGVEVYFREEEEESEEEKKKETSTASTGPARLQVSAGFSWDSALSTLKPAASANTHDSSDEEDEEEQNKPEKQSRKEKEQEKKAEEKRLSQLEAELMDPERRPDSAAAFERLLLSSPDSSLIWLQYMAFHLQATEIEQARAVAERALKTISFREEQEKQNVWVALLNLENMYGTEESLQKVFERAVQFCEPLPIYQQLADIYTKSDKIQEAENLYKSMIKRFRQEQGVWQSYGTFLIRQGKSDAASALLQRALQSLSTKEHVDLIAKFARLEFQYGDKQKAKSMFDKILTSYPKRTDLWSVFIDLMVKHGTQKEVRDLFDRVINLSVAVKRIKFFFKRYLEYEKKHGTPESVQTVKQKALEYVESKGADASS</sequence>
<keyword evidence="5" id="KW-0677">Repeat</keyword>
<keyword evidence="2" id="KW-1017">Isopeptide bond</keyword>
<dbReference type="CTD" id="22984"/>
<feature type="domain" description="S1 motif" evidence="14">
    <location>
        <begin position="1121"/>
        <end position="1195"/>
    </location>
</feature>
<dbReference type="PROSITE" id="PS50126">
    <property type="entry name" value="S1"/>
    <property type="match status" value="11"/>
</dbReference>
<evidence type="ECO:0000256" key="5">
    <source>
        <dbReference type="ARBA" id="ARBA00022737"/>
    </source>
</evidence>
<dbReference type="FunFam" id="2.40.50.140:FF:000200">
    <property type="entry name" value="Programmed cell death 11"/>
    <property type="match status" value="1"/>
</dbReference>
<dbReference type="SUPFAM" id="SSF50249">
    <property type="entry name" value="Nucleic acid-binding proteins"/>
    <property type="match status" value="9"/>
</dbReference>
<dbReference type="FunFam" id="2.40.50.140:FF:000155">
    <property type="entry name" value="rRNA biogenesis protein RRP5"/>
    <property type="match status" value="1"/>
</dbReference>
<organism evidence="15 16">
    <name type="scientific">Chanos chanos</name>
    <name type="common">Milkfish</name>
    <name type="synonym">Mugil chanos</name>
    <dbReference type="NCBI Taxonomy" id="29144"/>
    <lineage>
        <taxon>Eukaryota</taxon>
        <taxon>Metazoa</taxon>
        <taxon>Chordata</taxon>
        <taxon>Craniata</taxon>
        <taxon>Vertebrata</taxon>
        <taxon>Euteleostomi</taxon>
        <taxon>Actinopterygii</taxon>
        <taxon>Neopterygii</taxon>
        <taxon>Teleostei</taxon>
        <taxon>Ostariophysi</taxon>
        <taxon>Gonorynchiformes</taxon>
        <taxon>Chanidae</taxon>
        <taxon>Chanos</taxon>
    </lineage>
</organism>
<dbReference type="SUPFAM" id="SSF48452">
    <property type="entry name" value="TPR-like"/>
    <property type="match status" value="2"/>
</dbReference>
<name>A0A6J2VWH8_CHACN</name>
<feature type="region of interest" description="Disordered" evidence="13">
    <location>
        <begin position="1480"/>
        <end position="1518"/>
    </location>
</feature>
<dbReference type="InterPro" id="IPR012340">
    <property type="entry name" value="NA-bd_OB-fold"/>
</dbReference>
<feature type="domain" description="S1 motif" evidence="14">
    <location>
        <begin position="281"/>
        <end position="346"/>
    </location>
</feature>
<dbReference type="CDD" id="cd05694">
    <property type="entry name" value="S1_Rrp5_repeat_hs2_sc2"/>
    <property type="match status" value="1"/>
</dbReference>
<dbReference type="Pfam" id="PF23231">
    <property type="entry name" value="HAT_Syf1_CNRKL1_C"/>
    <property type="match status" value="1"/>
</dbReference>
<dbReference type="Gene3D" id="2.40.50.140">
    <property type="entry name" value="Nucleic acid-binding proteins"/>
    <property type="match status" value="9"/>
</dbReference>
<dbReference type="FunFam" id="1.25.40.10:FF:000065">
    <property type="entry name" value="Programmed cell death 11"/>
    <property type="match status" value="1"/>
</dbReference>
<reference evidence="16" key="1">
    <citation type="submission" date="2025-08" db="UniProtKB">
        <authorList>
            <consortium name="RefSeq"/>
        </authorList>
    </citation>
    <scope>IDENTIFICATION</scope>
</reference>